<evidence type="ECO:0000313" key="1">
    <source>
        <dbReference type="EMBL" id="EOQ86910.1"/>
    </source>
</evidence>
<gene>
    <name evidence="1" type="ORF">LEP1GSC202_0044</name>
</gene>
<reference evidence="1 2" key="1">
    <citation type="submission" date="2013-04" db="EMBL/GenBank/DDBJ databases">
        <authorList>
            <person name="Harkins D.M."/>
            <person name="Durkin A.S."/>
            <person name="Brinkac L.M."/>
            <person name="Haft D.H."/>
            <person name="Selengut J.D."/>
            <person name="Sanka R."/>
            <person name="DePew J."/>
            <person name="Purushe J."/>
            <person name="Hartskeerl R.A."/>
            <person name="Ahmed A."/>
            <person name="van der Linden H."/>
            <person name="Goris M.G.A."/>
            <person name="Vinetz J.M."/>
            <person name="Sutton G.G."/>
            <person name="Nierman W.C."/>
            <person name="Fouts D.E."/>
        </authorList>
    </citation>
    <scope>NUCLEOTIDE SEQUENCE [LARGE SCALE GENOMIC DNA]</scope>
    <source>
        <strain evidence="1 2">Sao Paulo</strain>
    </source>
</reference>
<evidence type="ECO:0000313" key="2">
    <source>
        <dbReference type="Proteomes" id="UP000013996"/>
    </source>
</evidence>
<protein>
    <submittedName>
        <fullName evidence="1">Uncharacterized protein</fullName>
    </submittedName>
</protein>
<dbReference type="Proteomes" id="UP000013996">
    <property type="component" value="Unassembled WGS sequence"/>
</dbReference>
<organism evidence="1 2">
    <name type="scientific">Leptospira yanagawae serovar Saopaulo str. Sao Paulo = ATCC 700523</name>
    <dbReference type="NCBI Taxonomy" id="1249483"/>
    <lineage>
        <taxon>Bacteria</taxon>
        <taxon>Pseudomonadati</taxon>
        <taxon>Spirochaetota</taxon>
        <taxon>Spirochaetia</taxon>
        <taxon>Leptospirales</taxon>
        <taxon>Leptospiraceae</taxon>
        <taxon>Leptospira</taxon>
    </lineage>
</organism>
<sequence length="203" mass="23555">MKILNYLLIPVLCFFTMECQKSNVPEPLRNDILSSKPTNFKFDPKNLPVIGKTTEDDLKIMYPDGASMSSTYLKPRKRKINGNSFEFDRVFHFGEKEMKKSESPGMVKYSLQGYITLSIFTLNKTVVFYKILHKVKNSQDEWVPGEYNQDDPKAPGWGVNTYPGINEDACLYLLQYPIEERNKEISNIMDGYTEEDCKKKNNY</sequence>
<dbReference type="OrthoDB" id="344818at2"/>
<dbReference type="EMBL" id="AOGX02000047">
    <property type="protein sequence ID" value="EOQ86910.1"/>
    <property type="molecule type" value="Genomic_DNA"/>
</dbReference>
<accession>A0A5E8H8B5</accession>
<proteinExistence type="predicted"/>
<comment type="caution">
    <text evidence="1">The sequence shown here is derived from an EMBL/GenBank/DDBJ whole genome shotgun (WGS) entry which is preliminary data.</text>
</comment>
<name>A0A5E8H8B5_9LEPT</name>
<dbReference type="RefSeq" id="WP_015679278.1">
    <property type="nucleotide sequence ID" value="NZ_AOGX02000047.1"/>
</dbReference>
<dbReference type="AlphaFoldDB" id="A0A5E8H8B5"/>